<organism evidence="7 8">
    <name type="scientific">Clostridium lentum</name>
    <dbReference type="NCBI Taxonomy" id="2763037"/>
    <lineage>
        <taxon>Bacteria</taxon>
        <taxon>Bacillati</taxon>
        <taxon>Bacillota</taxon>
        <taxon>Clostridia</taxon>
        <taxon>Eubacteriales</taxon>
        <taxon>Clostridiaceae</taxon>
        <taxon>Clostridium</taxon>
    </lineage>
</organism>
<feature type="transmembrane region" description="Helical" evidence="6">
    <location>
        <begin position="30"/>
        <end position="47"/>
    </location>
</feature>
<evidence type="ECO:0000256" key="1">
    <source>
        <dbReference type="ARBA" id="ARBA00004651"/>
    </source>
</evidence>
<feature type="transmembrane region" description="Helical" evidence="6">
    <location>
        <begin position="7"/>
        <end position="24"/>
    </location>
</feature>
<evidence type="ECO:0000313" key="7">
    <source>
        <dbReference type="EMBL" id="MBC5639218.1"/>
    </source>
</evidence>
<name>A0A8I0DKL4_9CLOT</name>
<dbReference type="EMBL" id="JACOOQ010000002">
    <property type="protein sequence ID" value="MBC5639218.1"/>
    <property type="molecule type" value="Genomic_DNA"/>
</dbReference>
<dbReference type="Pfam" id="PF03788">
    <property type="entry name" value="LrgA"/>
    <property type="match status" value="1"/>
</dbReference>
<comment type="subcellular location">
    <subcellularLocation>
        <location evidence="1">Cell membrane</location>
        <topology evidence="1">Multi-pass membrane protein</topology>
    </subcellularLocation>
</comment>
<dbReference type="PANTHER" id="PTHR33931">
    <property type="entry name" value="HOLIN-LIKE PROTEIN CIDA-RELATED"/>
    <property type="match status" value="1"/>
</dbReference>
<keyword evidence="2" id="KW-1003">Cell membrane</keyword>
<comment type="caution">
    <text evidence="7">The sequence shown here is derived from an EMBL/GenBank/DDBJ whole genome shotgun (WGS) entry which is preliminary data.</text>
</comment>
<evidence type="ECO:0000256" key="6">
    <source>
        <dbReference type="SAM" id="Phobius"/>
    </source>
</evidence>
<feature type="transmembrane region" description="Helical" evidence="6">
    <location>
        <begin position="59"/>
        <end position="78"/>
    </location>
</feature>
<feature type="transmembrane region" description="Helical" evidence="6">
    <location>
        <begin position="84"/>
        <end position="107"/>
    </location>
</feature>
<dbReference type="RefSeq" id="WP_186834561.1">
    <property type="nucleotide sequence ID" value="NZ_JACOOQ010000002.1"/>
</dbReference>
<evidence type="ECO:0000256" key="3">
    <source>
        <dbReference type="ARBA" id="ARBA00022692"/>
    </source>
</evidence>
<evidence type="ECO:0000256" key="2">
    <source>
        <dbReference type="ARBA" id="ARBA00022475"/>
    </source>
</evidence>
<protein>
    <submittedName>
        <fullName evidence="7">CidA/LrgA family protein</fullName>
    </submittedName>
</protein>
<keyword evidence="3 6" id="KW-0812">Transmembrane</keyword>
<evidence type="ECO:0000313" key="8">
    <source>
        <dbReference type="Proteomes" id="UP000662088"/>
    </source>
</evidence>
<dbReference type="GO" id="GO:0005886">
    <property type="term" value="C:plasma membrane"/>
    <property type="evidence" value="ECO:0007669"/>
    <property type="project" value="UniProtKB-SubCell"/>
</dbReference>
<gene>
    <name evidence="7" type="ORF">H8R92_01985</name>
</gene>
<evidence type="ECO:0000256" key="5">
    <source>
        <dbReference type="ARBA" id="ARBA00023136"/>
    </source>
</evidence>
<reference evidence="7" key="1">
    <citation type="submission" date="2020-08" db="EMBL/GenBank/DDBJ databases">
        <title>Genome public.</title>
        <authorList>
            <person name="Liu C."/>
            <person name="Sun Q."/>
        </authorList>
    </citation>
    <scope>NUCLEOTIDE SEQUENCE</scope>
    <source>
        <strain evidence="7">NSJ-42</strain>
    </source>
</reference>
<dbReference type="Proteomes" id="UP000662088">
    <property type="component" value="Unassembled WGS sequence"/>
</dbReference>
<keyword evidence="5 6" id="KW-0472">Membrane</keyword>
<proteinExistence type="predicted"/>
<evidence type="ECO:0000256" key="4">
    <source>
        <dbReference type="ARBA" id="ARBA00022989"/>
    </source>
</evidence>
<dbReference type="PANTHER" id="PTHR33931:SF2">
    <property type="entry name" value="HOLIN-LIKE PROTEIN CIDA"/>
    <property type="match status" value="1"/>
</dbReference>
<dbReference type="InterPro" id="IPR005538">
    <property type="entry name" value="LrgA/CidA"/>
</dbReference>
<accession>A0A8I0DKL4</accession>
<keyword evidence="4 6" id="KW-1133">Transmembrane helix</keyword>
<sequence>MKLFREAIIIFGIYLLGVLITDITGVPIPGNVIGMVILFLLLYLKVIKVEQISTISNFFLEHLAFFFIPAGVGLISSFSVIKNIWLQLLIVCFVTTAITMICTGLVVQKIANKKEGDKDGKLN</sequence>
<keyword evidence="8" id="KW-1185">Reference proteome</keyword>
<dbReference type="AlphaFoldDB" id="A0A8I0DKL4"/>